<reference evidence="6" key="3">
    <citation type="submission" date="2025-09" db="UniProtKB">
        <authorList>
            <consortium name="Ensembl"/>
        </authorList>
    </citation>
    <scope>IDENTIFICATION</scope>
</reference>
<dbReference type="InParanoid" id="A0A667X1G5"/>
<dbReference type="Pfam" id="PF07525">
    <property type="entry name" value="SOCS_box"/>
    <property type="match status" value="1"/>
</dbReference>
<feature type="repeat" description="ANK" evidence="4">
    <location>
        <begin position="133"/>
        <end position="165"/>
    </location>
</feature>
<dbReference type="PROSITE" id="PS50225">
    <property type="entry name" value="SOCS"/>
    <property type="match status" value="1"/>
</dbReference>
<keyword evidence="7" id="KW-1185">Reference proteome</keyword>
<dbReference type="PROSITE" id="PS50088">
    <property type="entry name" value="ANK_REPEAT"/>
    <property type="match status" value="7"/>
</dbReference>
<dbReference type="Gene3D" id="1.25.40.20">
    <property type="entry name" value="Ankyrin repeat-containing domain"/>
    <property type="match status" value="3"/>
</dbReference>
<evidence type="ECO:0000256" key="1">
    <source>
        <dbReference type="ARBA" id="ARBA00004906"/>
    </source>
</evidence>
<evidence type="ECO:0000256" key="3">
    <source>
        <dbReference type="ARBA" id="ARBA00023043"/>
    </source>
</evidence>
<evidence type="ECO:0000313" key="7">
    <source>
        <dbReference type="Proteomes" id="UP000472263"/>
    </source>
</evidence>
<accession>A0A667X1G5</accession>
<proteinExistence type="predicted"/>
<feature type="repeat" description="ANK" evidence="4">
    <location>
        <begin position="303"/>
        <end position="335"/>
    </location>
</feature>
<dbReference type="CDD" id="cd03716">
    <property type="entry name" value="SOCS_ASB_like"/>
    <property type="match status" value="1"/>
</dbReference>
<reference evidence="6" key="2">
    <citation type="submission" date="2025-08" db="UniProtKB">
        <authorList>
            <consortium name="Ensembl"/>
        </authorList>
    </citation>
    <scope>IDENTIFICATION</scope>
</reference>
<dbReference type="PANTHER" id="PTHR24173:SF33">
    <property type="entry name" value="ANKYRIN REPEAT AND SOCS BOX PROTEIN 2"/>
    <property type="match status" value="1"/>
</dbReference>
<dbReference type="UniPathway" id="UPA00143"/>
<sequence>MRKLKAVSTKVQTDDITLTPPPAEPQMIDRRTLKGQTPLLLAVLADHPSCVRRLLRRGADPNIPDRDGETPLHKACEAESPELVSMLLGFGAAVQRRCLQAWTALHEAASRDQRQICRLLLGAGADVDAANIYGITPLFVAAQSGHHKALSFLLSNGADINRQAADGATPLYEACKNGHDSMVALLLSHQADANKATTSGFLPIHIAAQRGHDGIVGVLLSVTSRLLVRRLGVSPLHVAAEHDQVETLQVLIRAGFDVNTPLSAERSALYRDGRRSALFFSVVNNSCEAASALLRAGADPGLDPVSPLLVAAGRGAAAMVRLLAEHGADVNADTPGRPTAFPPLLLLCMKNTSMLRLLLDRGCDAAACFQCEHRADTHLAAKHLSPDQPGIQFCDVLSSLAPGGCAEPVLRVLLDYVENVRLCSRLTELLDAQGWTHIKDRAKAPRSLKHLSRLQIRRQLGVRRLSLMETLPLPRCLVTYLNHLEHLD</sequence>
<dbReference type="AlphaFoldDB" id="A0A667X1G5"/>
<dbReference type="InterPro" id="IPR036770">
    <property type="entry name" value="Ankyrin_rpt-contain_sf"/>
</dbReference>
<organism evidence="6 7">
    <name type="scientific">Myripristis murdjan</name>
    <name type="common">pinecone soldierfish</name>
    <dbReference type="NCBI Taxonomy" id="586833"/>
    <lineage>
        <taxon>Eukaryota</taxon>
        <taxon>Metazoa</taxon>
        <taxon>Chordata</taxon>
        <taxon>Craniata</taxon>
        <taxon>Vertebrata</taxon>
        <taxon>Euteleostomi</taxon>
        <taxon>Actinopterygii</taxon>
        <taxon>Neopterygii</taxon>
        <taxon>Teleostei</taxon>
        <taxon>Neoteleostei</taxon>
        <taxon>Acanthomorphata</taxon>
        <taxon>Holocentriformes</taxon>
        <taxon>Holocentridae</taxon>
        <taxon>Myripristis</taxon>
    </lineage>
</organism>
<feature type="repeat" description="ANK" evidence="4">
    <location>
        <begin position="166"/>
        <end position="198"/>
    </location>
</feature>
<dbReference type="GO" id="GO:0035556">
    <property type="term" value="P:intracellular signal transduction"/>
    <property type="evidence" value="ECO:0007669"/>
    <property type="project" value="InterPro"/>
</dbReference>
<keyword evidence="2" id="KW-0677">Repeat</keyword>
<dbReference type="SUPFAM" id="SSF48403">
    <property type="entry name" value="Ankyrin repeat"/>
    <property type="match status" value="1"/>
</dbReference>
<dbReference type="Proteomes" id="UP000472263">
    <property type="component" value="Chromosome 24"/>
</dbReference>
<dbReference type="InterPro" id="IPR002110">
    <property type="entry name" value="Ankyrin_rpt"/>
</dbReference>
<dbReference type="SUPFAM" id="SSF158235">
    <property type="entry name" value="SOCS box-like"/>
    <property type="match status" value="1"/>
</dbReference>
<dbReference type="Gene3D" id="1.10.750.20">
    <property type="entry name" value="SOCS box"/>
    <property type="match status" value="1"/>
</dbReference>
<gene>
    <name evidence="6" type="primary">LOC115356546</name>
</gene>
<feature type="domain" description="SOCS box" evidence="5">
    <location>
        <begin position="425"/>
        <end position="487"/>
    </location>
</feature>
<dbReference type="PROSITE" id="PS50297">
    <property type="entry name" value="ANK_REP_REGION"/>
    <property type="match status" value="7"/>
</dbReference>
<evidence type="ECO:0000256" key="4">
    <source>
        <dbReference type="PROSITE-ProRule" id="PRU00023"/>
    </source>
</evidence>
<dbReference type="PRINTS" id="PR01415">
    <property type="entry name" value="ANKYRIN"/>
</dbReference>
<feature type="repeat" description="ANK" evidence="4">
    <location>
        <begin position="67"/>
        <end position="99"/>
    </location>
</feature>
<dbReference type="GeneTree" id="ENSGT00940000155490"/>
<feature type="repeat" description="ANK" evidence="4">
    <location>
        <begin position="34"/>
        <end position="66"/>
    </location>
</feature>
<dbReference type="SMART" id="SM00248">
    <property type="entry name" value="ANK"/>
    <property type="match status" value="10"/>
</dbReference>
<dbReference type="Ensembl" id="ENSMMDT00005011923.1">
    <property type="protein sequence ID" value="ENSMMDP00005011575.1"/>
    <property type="gene ID" value="ENSMMDG00005006198.1"/>
</dbReference>
<evidence type="ECO:0000259" key="5">
    <source>
        <dbReference type="PROSITE" id="PS50225"/>
    </source>
</evidence>
<dbReference type="FunFam" id="1.10.750.20:FF:000001">
    <property type="entry name" value="Ankyrin repeat and SOCS box containing 1"/>
    <property type="match status" value="1"/>
</dbReference>
<dbReference type="Pfam" id="PF13857">
    <property type="entry name" value="Ank_5"/>
    <property type="match status" value="1"/>
</dbReference>
<dbReference type="InterPro" id="IPR036036">
    <property type="entry name" value="SOCS_box-like_dom_sf"/>
</dbReference>
<protein>
    <recommendedName>
        <fullName evidence="5">SOCS box domain-containing protein</fullName>
    </recommendedName>
</protein>
<comment type="pathway">
    <text evidence="1">Protein modification; protein ubiquitination.</text>
</comment>
<dbReference type="SMART" id="SM00969">
    <property type="entry name" value="SOCS_box"/>
    <property type="match status" value="1"/>
</dbReference>
<name>A0A667X1G5_9TELE</name>
<evidence type="ECO:0000256" key="2">
    <source>
        <dbReference type="ARBA" id="ARBA00022737"/>
    </source>
</evidence>
<feature type="repeat" description="ANK" evidence="4">
    <location>
        <begin position="100"/>
        <end position="132"/>
    </location>
</feature>
<dbReference type="Pfam" id="PF12796">
    <property type="entry name" value="Ank_2"/>
    <property type="match status" value="3"/>
</dbReference>
<keyword evidence="3 4" id="KW-0040">ANK repeat</keyword>
<dbReference type="GO" id="GO:0016567">
    <property type="term" value="P:protein ubiquitination"/>
    <property type="evidence" value="ECO:0007669"/>
    <property type="project" value="UniProtKB-UniPathway"/>
</dbReference>
<dbReference type="InterPro" id="IPR001496">
    <property type="entry name" value="SOCS_box"/>
</dbReference>
<reference evidence="6" key="1">
    <citation type="submission" date="2019-06" db="EMBL/GenBank/DDBJ databases">
        <authorList>
            <consortium name="Wellcome Sanger Institute Data Sharing"/>
        </authorList>
    </citation>
    <scope>NUCLEOTIDE SEQUENCE [LARGE SCALE GENOMIC DNA]</scope>
</reference>
<dbReference type="PANTHER" id="PTHR24173">
    <property type="entry name" value="ANKYRIN REPEAT CONTAINING"/>
    <property type="match status" value="1"/>
</dbReference>
<dbReference type="Pfam" id="PF00023">
    <property type="entry name" value="Ank"/>
    <property type="match status" value="1"/>
</dbReference>
<evidence type="ECO:0000313" key="6">
    <source>
        <dbReference type="Ensembl" id="ENSMMDP00005011575.1"/>
    </source>
</evidence>
<feature type="repeat" description="ANK" evidence="4">
    <location>
        <begin position="231"/>
        <end position="263"/>
    </location>
</feature>